<evidence type="ECO:0000313" key="2">
    <source>
        <dbReference type="EMBL" id="EPQ54166.1"/>
    </source>
</evidence>
<feature type="compositionally biased region" description="Polar residues" evidence="1">
    <location>
        <begin position="164"/>
        <end position="191"/>
    </location>
</feature>
<dbReference type="HOGENOM" id="CLU_593311_0_0_1"/>
<feature type="compositionally biased region" description="Polar residues" evidence="1">
    <location>
        <begin position="208"/>
        <end position="220"/>
    </location>
</feature>
<reference evidence="2 3" key="1">
    <citation type="journal article" date="2012" name="Science">
        <title>The Paleozoic origin of enzymatic lignin decomposition reconstructed from 31 fungal genomes.</title>
        <authorList>
            <person name="Floudas D."/>
            <person name="Binder M."/>
            <person name="Riley R."/>
            <person name="Barry K."/>
            <person name="Blanchette R.A."/>
            <person name="Henrissat B."/>
            <person name="Martinez A.T."/>
            <person name="Otillar R."/>
            <person name="Spatafora J.W."/>
            <person name="Yadav J.S."/>
            <person name="Aerts A."/>
            <person name="Benoit I."/>
            <person name="Boyd A."/>
            <person name="Carlson A."/>
            <person name="Copeland A."/>
            <person name="Coutinho P.M."/>
            <person name="de Vries R.P."/>
            <person name="Ferreira P."/>
            <person name="Findley K."/>
            <person name="Foster B."/>
            <person name="Gaskell J."/>
            <person name="Glotzer D."/>
            <person name="Gorecki P."/>
            <person name="Heitman J."/>
            <person name="Hesse C."/>
            <person name="Hori C."/>
            <person name="Igarashi K."/>
            <person name="Jurgens J.A."/>
            <person name="Kallen N."/>
            <person name="Kersten P."/>
            <person name="Kohler A."/>
            <person name="Kuees U."/>
            <person name="Kumar T.K.A."/>
            <person name="Kuo A."/>
            <person name="LaButti K."/>
            <person name="Larrondo L.F."/>
            <person name="Lindquist E."/>
            <person name="Ling A."/>
            <person name="Lombard V."/>
            <person name="Lucas S."/>
            <person name="Lundell T."/>
            <person name="Martin R."/>
            <person name="McLaughlin D.J."/>
            <person name="Morgenstern I."/>
            <person name="Morin E."/>
            <person name="Murat C."/>
            <person name="Nagy L.G."/>
            <person name="Nolan M."/>
            <person name="Ohm R.A."/>
            <person name="Patyshakuliyeva A."/>
            <person name="Rokas A."/>
            <person name="Ruiz-Duenas F.J."/>
            <person name="Sabat G."/>
            <person name="Salamov A."/>
            <person name="Samejima M."/>
            <person name="Schmutz J."/>
            <person name="Slot J.C."/>
            <person name="St John F."/>
            <person name="Stenlid J."/>
            <person name="Sun H."/>
            <person name="Sun S."/>
            <person name="Syed K."/>
            <person name="Tsang A."/>
            <person name="Wiebenga A."/>
            <person name="Young D."/>
            <person name="Pisabarro A."/>
            <person name="Eastwood D.C."/>
            <person name="Martin F."/>
            <person name="Cullen D."/>
            <person name="Grigoriev I.V."/>
            <person name="Hibbett D.S."/>
        </authorList>
    </citation>
    <scope>NUCLEOTIDE SEQUENCE [LARGE SCALE GENOMIC DNA]</scope>
    <source>
        <strain evidence="2 3">ATCC 11539</strain>
    </source>
</reference>
<sequence length="489" mass="52146">MSARQPFVPSRPASRAAASAGQEDALGLPKPAPLRPQSASGGRPTSEQEGTASIITEQYGIRATVATTDGSNVNALITSVNKPLNISGLMQKKSNRSPHLANHALPGLNSRKSFSANDENSHSPVLNSTAQRTPHIASSSAAVGRPASPFPLSNFKAPAFPSSRLATGTRNMTSISDRSPVGQSGSGNAHTSHPVAAPGTNALDTGDNIPSSLERSAHSPSPFSPLGMFCPPDLSVPPTNFHPMKSFGIPTLEKIHENAEVWADQSLDRSGPVSLDEHTEPILRRVQKRSRAHEVSDDDYGVELEAKRWRASPAGDAQRDIASRGSTGSRRPTPLSHPGYQTAATVIDVDERANDLQTNRGNAYSTGSGGPSRPMECGGGIVHRLFGLEPYASVDEYLGAYEAAKRRWTECTLEEWQTGADEMMSKFGEVMDFVKDHLRAKTSLYTSLHSKVEEHKAVLGSREKVLKDVRESLVRQSGNVVGSGVVLGG</sequence>
<evidence type="ECO:0000256" key="1">
    <source>
        <dbReference type="SAM" id="MobiDB-lite"/>
    </source>
</evidence>
<dbReference type="RefSeq" id="XP_007867489.1">
    <property type="nucleotide sequence ID" value="XM_007869298.1"/>
</dbReference>
<dbReference type="OrthoDB" id="3261714at2759"/>
<feature type="region of interest" description="Disordered" evidence="1">
    <location>
        <begin position="307"/>
        <end position="373"/>
    </location>
</feature>
<dbReference type="Proteomes" id="UP000030669">
    <property type="component" value="Unassembled WGS sequence"/>
</dbReference>
<proteinExistence type="predicted"/>
<feature type="compositionally biased region" description="Low complexity" evidence="1">
    <location>
        <begin position="10"/>
        <end position="20"/>
    </location>
</feature>
<dbReference type="AlphaFoldDB" id="S7Q2D4"/>
<dbReference type="EMBL" id="KB469304">
    <property type="protein sequence ID" value="EPQ54166.1"/>
    <property type="molecule type" value="Genomic_DNA"/>
</dbReference>
<feature type="region of interest" description="Disordered" evidence="1">
    <location>
        <begin position="93"/>
        <end position="220"/>
    </location>
</feature>
<gene>
    <name evidence="2" type="ORF">GLOTRDRAFT_130552</name>
</gene>
<name>S7Q2D4_GLOTA</name>
<dbReference type="OMA" id="FDTHLEM"/>
<organism evidence="2 3">
    <name type="scientific">Gloeophyllum trabeum (strain ATCC 11539 / FP-39264 / Madison 617)</name>
    <name type="common">Brown rot fungus</name>
    <dbReference type="NCBI Taxonomy" id="670483"/>
    <lineage>
        <taxon>Eukaryota</taxon>
        <taxon>Fungi</taxon>
        <taxon>Dikarya</taxon>
        <taxon>Basidiomycota</taxon>
        <taxon>Agaricomycotina</taxon>
        <taxon>Agaricomycetes</taxon>
        <taxon>Gloeophyllales</taxon>
        <taxon>Gloeophyllaceae</taxon>
        <taxon>Gloeophyllum</taxon>
    </lineage>
</organism>
<dbReference type="KEGG" id="gtr:GLOTRDRAFT_130552"/>
<accession>S7Q2D4</accession>
<protein>
    <recommendedName>
        <fullName evidence="4">Extracellular mutant protein 11 C-terminal domain-containing protein</fullName>
    </recommendedName>
</protein>
<feature type="compositionally biased region" description="Polar residues" evidence="1">
    <location>
        <begin position="37"/>
        <end position="51"/>
    </location>
</feature>
<keyword evidence="3" id="KW-1185">Reference proteome</keyword>
<evidence type="ECO:0000313" key="3">
    <source>
        <dbReference type="Proteomes" id="UP000030669"/>
    </source>
</evidence>
<feature type="compositionally biased region" description="Polar residues" evidence="1">
    <location>
        <begin position="355"/>
        <end position="366"/>
    </location>
</feature>
<feature type="compositionally biased region" description="Polar residues" evidence="1">
    <location>
        <begin position="110"/>
        <end position="141"/>
    </location>
</feature>
<evidence type="ECO:0008006" key="4">
    <source>
        <dbReference type="Google" id="ProtNLM"/>
    </source>
</evidence>
<dbReference type="eggNOG" id="ENOG502SZMQ">
    <property type="taxonomic scope" value="Eukaryota"/>
</dbReference>
<dbReference type="GeneID" id="19302123"/>
<feature type="region of interest" description="Disordered" evidence="1">
    <location>
        <begin position="1"/>
        <end position="51"/>
    </location>
</feature>